<dbReference type="AlphaFoldDB" id="A0A1Y3PNQ5"/>
<evidence type="ECO:0000313" key="2">
    <source>
        <dbReference type="Proteomes" id="UP000196475"/>
    </source>
</evidence>
<dbReference type="Gene3D" id="3.40.50.150">
    <property type="entry name" value="Vaccinia Virus protein VP39"/>
    <property type="match status" value="1"/>
</dbReference>
<proteinExistence type="predicted"/>
<dbReference type="InterPro" id="IPR029063">
    <property type="entry name" value="SAM-dependent_MTases_sf"/>
</dbReference>
<dbReference type="SUPFAM" id="SSF53335">
    <property type="entry name" value="S-adenosyl-L-methionine-dependent methyltransferases"/>
    <property type="match status" value="1"/>
</dbReference>
<protein>
    <submittedName>
        <fullName evidence="1">Uncharacterized protein</fullName>
    </submittedName>
</protein>
<accession>A0A1Y3PNQ5</accession>
<sequence>MLKAYDYIEYDHAVDKRLHDTRIFNEEKRIAERVVRDLLQNKPVKEKTGSCPVCGNADVNIFFDIWSVEYYRCESCFSIFTNADPDVLEAYKKSNELIEFRLSDQYQSAAEERRDIVWEDMIDWVKFRSYRYLGRNKNLNVIDYGNRFKALVNRLITSSLVDRYELRDSIIPNIEVCAKPLGSEKADIVLYLNRIQQSINPVQDLQALHEIMKEDGLLFLSTRVGTGFDILTLQKNITNVFPYEHVLLLSKEGLEIALSKAGFKVLEISTPGLLDLQYVLDNREGIEKNNLFIKYLIDTADKYTLSEFQRFLQKSGLSSYAQVIATREM</sequence>
<dbReference type="Proteomes" id="UP000196475">
    <property type="component" value="Unassembled WGS sequence"/>
</dbReference>
<dbReference type="EMBL" id="LZRT01000054">
    <property type="protein sequence ID" value="OUM88991.1"/>
    <property type="molecule type" value="Genomic_DNA"/>
</dbReference>
<gene>
    <name evidence="1" type="ORF">BAA01_10265</name>
</gene>
<reference evidence="2" key="1">
    <citation type="submission" date="2016-06" db="EMBL/GenBank/DDBJ databases">
        <authorList>
            <person name="Nascimento L."/>
            <person name="Pereira R.V."/>
            <person name="Martins L.F."/>
            <person name="Quaggio R.B."/>
            <person name="Silva A.M."/>
            <person name="Setubal J.C."/>
        </authorList>
    </citation>
    <scope>NUCLEOTIDE SEQUENCE [LARGE SCALE GENOMIC DNA]</scope>
</reference>
<comment type="caution">
    <text evidence="1">The sequence shown here is derived from an EMBL/GenBank/DDBJ whole genome shotgun (WGS) entry which is preliminary data.</text>
</comment>
<evidence type="ECO:0000313" key="1">
    <source>
        <dbReference type="EMBL" id="OUM88991.1"/>
    </source>
</evidence>
<organism evidence="1 2">
    <name type="scientific">Bacillus thermozeamaize</name>
    <dbReference type="NCBI Taxonomy" id="230954"/>
    <lineage>
        <taxon>Bacteria</taxon>
        <taxon>Bacillati</taxon>
        <taxon>Bacillota</taxon>
        <taxon>Bacilli</taxon>
        <taxon>Bacillales</taxon>
        <taxon>Bacillaceae</taxon>
        <taxon>Bacillus</taxon>
    </lineage>
</organism>
<name>A0A1Y3PNQ5_9BACI</name>